<keyword evidence="1" id="KW-0929">Antimicrobial</keyword>
<evidence type="ECO:0000256" key="1">
    <source>
        <dbReference type="ARBA" id="ARBA00022529"/>
    </source>
</evidence>
<protein>
    <recommendedName>
        <fullName evidence="3">Pesticin C-terminal domain-containing protein</fullName>
    </recommendedName>
</protein>
<dbReference type="InterPro" id="IPR031922">
    <property type="entry name" value="Pesticin_C"/>
</dbReference>
<dbReference type="KEGG" id="lfa:LFA_0585"/>
<dbReference type="GO" id="GO:0042742">
    <property type="term" value="P:defense response to bacterium"/>
    <property type="evidence" value="ECO:0007669"/>
    <property type="project" value="UniProtKB-KW"/>
</dbReference>
<dbReference type="Pfam" id="PF16754">
    <property type="entry name" value="Pesticin"/>
    <property type="match status" value="1"/>
</dbReference>
<keyword evidence="2" id="KW-0081">Bacteriolytic enzyme</keyword>
<feature type="domain" description="Pesticin C-terminal" evidence="3">
    <location>
        <begin position="2"/>
        <end position="128"/>
    </location>
</feature>
<dbReference type="CDD" id="cd16902">
    <property type="entry name" value="pesticin_lyz"/>
    <property type="match status" value="1"/>
</dbReference>
<proteinExistence type="predicted"/>
<evidence type="ECO:0000256" key="2">
    <source>
        <dbReference type="ARBA" id="ARBA00022638"/>
    </source>
</evidence>
<sequence length="182" mass="21092">MQGYLPIKKKTGTVIGRSGITFATGFDLGQNSASDIKKFNFPKELEEKLLPFVGAQREDAKKLLPLAERTFISFEEANLIDFKVKGLHLRSAIKRWDAHRSENTPAFRDLTSGQQIVLFSRTFHQGRRMPDLLIAQKFYRAALDNNWVEAEKHLRNYNVPEGWYKDRVNKEADVLKRERLLK</sequence>
<evidence type="ECO:0000313" key="4">
    <source>
        <dbReference type="EMBL" id="CEG56039.1"/>
    </source>
</evidence>
<accession>A0A098G245</accession>
<dbReference type="EMBL" id="LN614827">
    <property type="protein sequence ID" value="CEG56039.1"/>
    <property type="molecule type" value="Genomic_DNA"/>
</dbReference>
<dbReference type="Gene3D" id="1.10.530.40">
    <property type="match status" value="1"/>
</dbReference>
<dbReference type="InterPro" id="IPR023347">
    <property type="entry name" value="Lysozyme_dom_sf"/>
</dbReference>
<dbReference type="AlphaFoldDB" id="A0A098G245"/>
<organism evidence="4 5">
    <name type="scientific">Legionella fallonii LLAP-10</name>
    <dbReference type="NCBI Taxonomy" id="1212491"/>
    <lineage>
        <taxon>Bacteria</taxon>
        <taxon>Pseudomonadati</taxon>
        <taxon>Pseudomonadota</taxon>
        <taxon>Gammaproteobacteria</taxon>
        <taxon>Legionellales</taxon>
        <taxon>Legionellaceae</taxon>
        <taxon>Legionella</taxon>
    </lineage>
</organism>
<gene>
    <name evidence="4" type="ORF">LFA_0585</name>
</gene>
<keyword evidence="5" id="KW-1185">Reference proteome</keyword>
<evidence type="ECO:0000259" key="3">
    <source>
        <dbReference type="Pfam" id="PF16754"/>
    </source>
</evidence>
<dbReference type="GO" id="GO:0031640">
    <property type="term" value="P:killing of cells of another organism"/>
    <property type="evidence" value="ECO:0007669"/>
    <property type="project" value="UniProtKB-KW"/>
</dbReference>
<name>A0A098G245_9GAMM</name>
<dbReference type="HOGENOM" id="CLU_104591_0_0_6"/>
<dbReference type="GO" id="GO:0003796">
    <property type="term" value="F:lysozyme activity"/>
    <property type="evidence" value="ECO:0007669"/>
    <property type="project" value="InterPro"/>
</dbReference>
<dbReference type="Proteomes" id="UP000032430">
    <property type="component" value="Chromosome I"/>
</dbReference>
<dbReference type="STRING" id="1212491.LFA_0585"/>
<reference evidence="5" key="1">
    <citation type="submission" date="2014-09" db="EMBL/GenBank/DDBJ databases">
        <authorList>
            <person name="Gomez-Valero L."/>
        </authorList>
    </citation>
    <scope>NUCLEOTIDE SEQUENCE [LARGE SCALE GENOMIC DNA]</scope>
    <source>
        <strain evidence="5">ATCC700992</strain>
    </source>
</reference>
<evidence type="ECO:0000313" key="5">
    <source>
        <dbReference type="Proteomes" id="UP000032430"/>
    </source>
</evidence>